<dbReference type="GO" id="GO:0016491">
    <property type="term" value="F:oxidoreductase activity"/>
    <property type="evidence" value="ECO:0007669"/>
    <property type="project" value="InterPro"/>
</dbReference>
<dbReference type="PANTHER" id="PTHR42686:SF1">
    <property type="entry name" value="GH17980P-RELATED"/>
    <property type="match status" value="1"/>
</dbReference>
<name>A0A933KYG5_9HYPH</name>
<protein>
    <submittedName>
        <fullName evidence="2">Aldo/keto reductase</fullName>
    </submittedName>
</protein>
<dbReference type="Gene3D" id="3.20.20.100">
    <property type="entry name" value="NADP-dependent oxidoreductase domain"/>
    <property type="match status" value="1"/>
</dbReference>
<dbReference type="GO" id="GO:0005829">
    <property type="term" value="C:cytosol"/>
    <property type="evidence" value="ECO:0007669"/>
    <property type="project" value="TreeGrafter"/>
</dbReference>
<dbReference type="InterPro" id="IPR036812">
    <property type="entry name" value="NAD(P)_OxRdtase_dom_sf"/>
</dbReference>
<proteinExistence type="predicted"/>
<dbReference type="InterPro" id="IPR023210">
    <property type="entry name" value="NADP_OxRdtase_dom"/>
</dbReference>
<evidence type="ECO:0000313" key="2">
    <source>
        <dbReference type="EMBL" id="MBI4920653.1"/>
    </source>
</evidence>
<dbReference type="Pfam" id="PF00248">
    <property type="entry name" value="Aldo_ket_red"/>
    <property type="match status" value="1"/>
</dbReference>
<feature type="domain" description="NADP-dependent oxidoreductase" evidence="1">
    <location>
        <begin position="24"/>
        <end position="326"/>
    </location>
</feature>
<dbReference type="SUPFAM" id="SSF51430">
    <property type="entry name" value="NAD(P)-linked oxidoreductase"/>
    <property type="match status" value="1"/>
</dbReference>
<organism evidence="2 3">
    <name type="scientific">Devosia nanyangense</name>
    <dbReference type="NCBI Taxonomy" id="1228055"/>
    <lineage>
        <taxon>Bacteria</taxon>
        <taxon>Pseudomonadati</taxon>
        <taxon>Pseudomonadota</taxon>
        <taxon>Alphaproteobacteria</taxon>
        <taxon>Hyphomicrobiales</taxon>
        <taxon>Devosiaceae</taxon>
        <taxon>Devosia</taxon>
    </lineage>
</organism>
<comment type="caution">
    <text evidence="2">The sequence shown here is derived from an EMBL/GenBank/DDBJ whole genome shotgun (WGS) entry which is preliminary data.</text>
</comment>
<gene>
    <name evidence="2" type="ORF">HY834_02805</name>
</gene>
<accession>A0A933KYG5</accession>
<dbReference type="Proteomes" id="UP000782610">
    <property type="component" value="Unassembled WGS sequence"/>
</dbReference>
<sequence length="344" mass="37136">MTGRILMASFKTRRVGRTALEVTELGLGSATLASIFNAVPDDQARATVVAALDAGISYFDTAPQYGFGRAEHLMGDGLRDRRKGTVLSSKVGRLLAPYTGTETFRGNWVNPFPFDQVYDYSYDGIMRSVEDSRNRLGLAEIEILFVHDIGVMTHGKEQNAVYWKQLADGGYRALTELKASSLVKAIGLGVNEWEVCMDALALGDWDVFLLAGRYTLLEQTSLDPFLSTCLERGASVVCGGPFNGGALMGTGKWNYGNAPAEIIQRVADLEAFCTGFGVPIGAAALQFPLAHKAICNVLPGPKSPTELDGILKWWNTPIPSEFWAALADRKLVAPGTPLPNGKVA</sequence>
<dbReference type="EMBL" id="JACRAF010000006">
    <property type="protein sequence ID" value="MBI4920653.1"/>
    <property type="molecule type" value="Genomic_DNA"/>
</dbReference>
<reference evidence="2" key="1">
    <citation type="submission" date="2020-07" db="EMBL/GenBank/DDBJ databases">
        <title>Huge and variable diversity of episymbiotic CPR bacteria and DPANN archaea in groundwater ecosystems.</title>
        <authorList>
            <person name="He C.Y."/>
            <person name="Keren R."/>
            <person name="Whittaker M."/>
            <person name="Farag I.F."/>
            <person name="Doudna J."/>
            <person name="Cate J.H.D."/>
            <person name="Banfield J.F."/>
        </authorList>
    </citation>
    <scope>NUCLEOTIDE SEQUENCE</scope>
    <source>
        <strain evidence="2">NC_groundwater_1586_Pr3_B-0.1um_66_15</strain>
    </source>
</reference>
<dbReference type="AlphaFoldDB" id="A0A933KYG5"/>
<dbReference type="PANTHER" id="PTHR42686">
    <property type="entry name" value="GH17980P-RELATED"/>
    <property type="match status" value="1"/>
</dbReference>
<evidence type="ECO:0000313" key="3">
    <source>
        <dbReference type="Proteomes" id="UP000782610"/>
    </source>
</evidence>
<evidence type="ECO:0000259" key="1">
    <source>
        <dbReference type="Pfam" id="PF00248"/>
    </source>
</evidence>
<dbReference type="InterPro" id="IPR020471">
    <property type="entry name" value="AKR"/>
</dbReference>